<comment type="subcellular location">
    <subcellularLocation>
        <location evidence="1">Membrane</location>
        <topology evidence="1">Multi-pass membrane protein</topology>
    </subcellularLocation>
</comment>
<evidence type="ECO:0000256" key="7">
    <source>
        <dbReference type="ARBA" id="ARBA00023136"/>
    </source>
</evidence>
<evidence type="ECO:0000256" key="6">
    <source>
        <dbReference type="ARBA" id="ARBA00022989"/>
    </source>
</evidence>
<reference evidence="11" key="1">
    <citation type="submission" date="2019-03" db="EMBL/GenBank/DDBJ databases">
        <title>Snf2 controls pulcherriminic acid biosynthesis and connects pigmentation and antifungal activity of the yeast Metschnikowia pulcherrima.</title>
        <authorList>
            <person name="Gore-Lloyd D."/>
            <person name="Sumann I."/>
            <person name="Brachmann A.O."/>
            <person name="Schneeberger K."/>
            <person name="Ortiz-Merino R.A."/>
            <person name="Moreno-Beltran M."/>
            <person name="Schlaefli M."/>
            <person name="Kirner P."/>
            <person name="Santos Kron A."/>
            <person name="Wolfe K.H."/>
            <person name="Piel J."/>
            <person name="Ahrens C.H."/>
            <person name="Henk D."/>
            <person name="Freimoser F.M."/>
        </authorList>
    </citation>
    <scope>NUCLEOTIDE SEQUENCE [LARGE SCALE GENOMIC DNA]</scope>
    <source>
        <strain evidence="11">APC 1.2</strain>
    </source>
</reference>
<dbReference type="EMBL" id="CP034459">
    <property type="protein sequence ID" value="QBM89147.1"/>
    <property type="molecule type" value="Genomic_DNA"/>
</dbReference>
<dbReference type="Pfam" id="PF00005">
    <property type="entry name" value="ABC_tran"/>
    <property type="match status" value="2"/>
</dbReference>
<dbReference type="PANTHER" id="PTHR48041:SF119">
    <property type="entry name" value="ROA1P"/>
    <property type="match status" value="1"/>
</dbReference>
<keyword evidence="3 8" id="KW-0812">Transmembrane</keyword>
<keyword evidence="6 8" id="KW-1133">Transmembrane helix</keyword>
<evidence type="ECO:0000256" key="3">
    <source>
        <dbReference type="ARBA" id="ARBA00022692"/>
    </source>
</evidence>
<keyword evidence="5" id="KW-0067">ATP-binding</keyword>
<dbReference type="PROSITE" id="PS00211">
    <property type="entry name" value="ABC_TRANSPORTER_1"/>
    <property type="match status" value="2"/>
</dbReference>
<keyword evidence="7 8" id="KW-0472">Membrane</keyword>
<feature type="transmembrane region" description="Helical" evidence="8">
    <location>
        <begin position="456"/>
        <end position="475"/>
    </location>
</feature>
<dbReference type="STRING" id="2163413.A0A4P6XNV4"/>
<keyword evidence="4" id="KW-0547">Nucleotide-binding</keyword>
<dbReference type="InterPro" id="IPR050352">
    <property type="entry name" value="ABCG_transporters"/>
</dbReference>
<dbReference type="InterPro" id="IPR017871">
    <property type="entry name" value="ABC_transporter-like_CS"/>
</dbReference>
<dbReference type="SMART" id="SM00382">
    <property type="entry name" value="AAA"/>
    <property type="match status" value="2"/>
</dbReference>
<dbReference type="InterPro" id="IPR043926">
    <property type="entry name" value="ABCG_dom"/>
</dbReference>
<dbReference type="Proteomes" id="UP000292447">
    <property type="component" value="Chromosome IV"/>
</dbReference>
<feature type="transmembrane region" description="Helical" evidence="8">
    <location>
        <begin position="1163"/>
        <end position="1182"/>
    </location>
</feature>
<feature type="transmembrane region" description="Helical" evidence="8">
    <location>
        <begin position="1239"/>
        <end position="1261"/>
    </location>
</feature>
<feature type="transmembrane region" description="Helical" evidence="8">
    <location>
        <begin position="495"/>
        <end position="528"/>
    </location>
</feature>
<evidence type="ECO:0000259" key="9">
    <source>
        <dbReference type="PROSITE" id="PS50893"/>
    </source>
</evidence>
<proteinExistence type="predicted"/>
<feature type="transmembrane region" description="Helical" evidence="8">
    <location>
        <begin position="1095"/>
        <end position="1122"/>
    </location>
</feature>
<dbReference type="SUPFAM" id="SSF52540">
    <property type="entry name" value="P-loop containing nucleoside triphosphate hydrolases"/>
    <property type="match status" value="2"/>
</dbReference>
<sequence>MIFSGSDALFVPPSDRVGVKVDDLRVSVEAKDEESGSISILDSVSFDLPQSNIMAIMGGSGSGKTTLLNVLAQRTNVNSSGLSFSGAVTYSISDPHDKSRISTAYMVQEDFFMPGLTLEETLRYQAELRLGNVTKEARAELINTLLQLLELAHRRHEMVKSFTGQINLSGGEQRRVSLAIQLLSRPQVLFLDEPTTGLDTSSALTLVSVLKKLASPEIGITIILLIHQPRAEVISLFDKLCVLTRGGRLVYFGSLPESVDYFTGLKGTGAVSNVGNLQDSFAIINQIMTVLVKDTTSVEKELESSKLTDILVKHWRENNHSDCSLTTLEQNTRFHENLKLFKPSEPLPLYKELVVLVKRSTLISLRDRVSLLSLHGGGTVLAIVVGWLFFKPDPNISGIRSITSCLYSLLEIIGFAPLTMEISRLWGADGIQFVREYKERCVSIKGFVISRRLSKLFVEDVPLALIFSIITYFMWGLRLGDGYSDAGDGKYFGIYFAITLIVIICGLSLALLCFALASSFAISLMIVNVVYQLQNSGCGYFVNASTMPVYVRWVKYIAFFWYAFGGLTSNQYTNWTGNCPYAAGSNECLEYTGNYQLDVLGFPKSWAGPAIGYLVAWMIGFNVMTMLAFHYKSYEVEIAKKKKNRIGGGMESQETGLRNLMLSLSLCNEKEPDHAKGPSIQAKNVTLSVKVKSSQKMFASKTSRILLDDVTADFRSNSVNVIMGPSGGGKTTFLNFLASRLGNSSFSSKGLIVLNNCQEVSPAKLSKLSAYVTQVDNLLIPQLTVRETLYYQACLRLPASCHQSIPMYLNQIMRLTGLIDCADTPIGSETTKGISGGEKRRVSIAIQLLGRPRILFLDEPTSGLDSATSASILALLKQLATSGTTIVTTLHQPSKEMFAQFDTLTLLARGGHVIYDGLTHRLPTYLSSIGHECPRSNNIADHVLDLLSLGLNETTEQLQARIDYLIQEWNARALSEDDAIAGSEIDFKNIKRPEISWYVLFKAVCSRQFVVSFRAIDILMARVWTVVALALIYSLFFAPLKNSQEGVSNRLGLTQSIANLYFCGLVNNLSIYPSQRDLFHQEYKDNTYGVAIFQCAYFLVELPFEIIPSAFFSAMVVFVIGLPRTPEMFFAIFFCSVFSINCGEAAGIFFNSLFKHMGLVTNLLTNLFIVGIFMAGTMSLQMPEFFKAWNYINPTKYLVQICTNMGFKDQNFSCADGLCSLTTGKAVLEQYGLEADLRALFGAFVACLVIYRLISVATAYVRVKWL</sequence>
<feature type="domain" description="ABC transporter" evidence="9">
    <location>
        <begin position="19"/>
        <end position="271"/>
    </location>
</feature>
<dbReference type="Gene3D" id="3.40.50.300">
    <property type="entry name" value="P-loop containing nucleotide triphosphate hydrolases"/>
    <property type="match status" value="2"/>
</dbReference>
<keyword evidence="11" id="KW-1185">Reference proteome</keyword>
<feature type="transmembrane region" description="Helical" evidence="8">
    <location>
        <begin position="1056"/>
        <end position="1074"/>
    </location>
</feature>
<dbReference type="GO" id="GO:0005524">
    <property type="term" value="F:ATP binding"/>
    <property type="evidence" value="ECO:0007669"/>
    <property type="project" value="UniProtKB-KW"/>
</dbReference>
<gene>
    <name evidence="10" type="primary">MPUL0D02080</name>
    <name evidence="10" type="ORF">METSCH_D02080</name>
</gene>
<dbReference type="Pfam" id="PF01061">
    <property type="entry name" value="ABC2_membrane"/>
    <property type="match status" value="2"/>
</dbReference>
<feature type="transmembrane region" description="Helical" evidence="8">
    <location>
        <begin position="610"/>
        <end position="631"/>
    </location>
</feature>
<dbReference type="GO" id="GO:0016887">
    <property type="term" value="F:ATP hydrolysis activity"/>
    <property type="evidence" value="ECO:0007669"/>
    <property type="project" value="InterPro"/>
</dbReference>
<dbReference type="GO" id="GO:0140359">
    <property type="term" value="F:ABC-type transporter activity"/>
    <property type="evidence" value="ECO:0007669"/>
    <property type="project" value="InterPro"/>
</dbReference>
<name>A0A4P6XNV4_9ASCO</name>
<feature type="transmembrane region" description="Helical" evidence="8">
    <location>
        <begin position="369"/>
        <end position="390"/>
    </location>
</feature>
<protein>
    <submittedName>
        <fullName evidence="10">ABC-type multidrug transport system, ATPase component</fullName>
    </submittedName>
</protein>
<dbReference type="InterPro" id="IPR013525">
    <property type="entry name" value="ABC2_TM"/>
</dbReference>
<evidence type="ECO:0000256" key="2">
    <source>
        <dbReference type="ARBA" id="ARBA00022448"/>
    </source>
</evidence>
<keyword evidence="2" id="KW-0813">Transport</keyword>
<evidence type="ECO:0000256" key="5">
    <source>
        <dbReference type="ARBA" id="ARBA00022840"/>
    </source>
</evidence>
<evidence type="ECO:0000313" key="11">
    <source>
        <dbReference type="Proteomes" id="UP000292447"/>
    </source>
</evidence>
<dbReference type="InterPro" id="IPR003439">
    <property type="entry name" value="ABC_transporter-like_ATP-bd"/>
</dbReference>
<evidence type="ECO:0000256" key="8">
    <source>
        <dbReference type="SAM" id="Phobius"/>
    </source>
</evidence>
<dbReference type="InterPro" id="IPR027417">
    <property type="entry name" value="P-loop_NTPase"/>
</dbReference>
<feature type="transmembrane region" description="Helical" evidence="8">
    <location>
        <begin position="1128"/>
        <end position="1151"/>
    </location>
</feature>
<accession>A0A4P6XNV4</accession>
<evidence type="ECO:0000256" key="4">
    <source>
        <dbReference type="ARBA" id="ARBA00022741"/>
    </source>
</evidence>
<dbReference type="PROSITE" id="PS50893">
    <property type="entry name" value="ABC_TRANSPORTER_2"/>
    <property type="match status" value="2"/>
</dbReference>
<dbReference type="PANTHER" id="PTHR48041">
    <property type="entry name" value="ABC TRANSPORTER G FAMILY MEMBER 28"/>
    <property type="match status" value="1"/>
</dbReference>
<feature type="transmembrane region" description="Helical" evidence="8">
    <location>
        <begin position="540"/>
        <end position="564"/>
    </location>
</feature>
<dbReference type="GO" id="GO:0016020">
    <property type="term" value="C:membrane"/>
    <property type="evidence" value="ECO:0007669"/>
    <property type="project" value="UniProtKB-SubCell"/>
</dbReference>
<dbReference type="InterPro" id="IPR003593">
    <property type="entry name" value="AAA+_ATPase"/>
</dbReference>
<organism evidence="10 11">
    <name type="scientific">Metschnikowia aff. pulcherrima</name>
    <dbReference type="NCBI Taxonomy" id="2163413"/>
    <lineage>
        <taxon>Eukaryota</taxon>
        <taxon>Fungi</taxon>
        <taxon>Dikarya</taxon>
        <taxon>Ascomycota</taxon>
        <taxon>Saccharomycotina</taxon>
        <taxon>Pichiomycetes</taxon>
        <taxon>Metschnikowiaceae</taxon>
        <taxon>Metschnikowia</taxon>
    </lineage>
</organism>
<evidence type="ECO:0000256" key="1">
    <source>
        <dbReference type="ARBA" id="ARBA00004141"/>
    </source>
</evidence>
<feature type="domain" description="ABC transporter" evidence="9">
    <location>
        <begin position="680"/>
        <end position="935"/>
    </location>
</feature>
<dbReference type="Pfam" id="PF19055">
    <property type="entry name" value="ABC2_membrane_7"/>
    <property type="match status" value="1"/>
</dbReference>
<dbReference type="AlphaFoldDB" id="A0A4P6XNV4"/>
<feature type="transmembrane region" description="Helical" evidence="8">
    <location>
        <begin position="1016"/>
        <end position="1036"/>
    </location>
</feature>
<evidence type="ECO:0000313" key="10">
    <source>
        <dbReference type="EMBL" id="QBM89147.1"/>
    </source>
</evidence>